<comment type="caution">
    <text evidence="2">The sequence shown here is derived from an EMBL/GenBank/DDBJ whole genome shotgun (WGS) entry which is preliminary data.</text>
</comment>
<reference evidence="2 3" key="1">
    <citation type="submission" date="2017-09" db="EMBL/GenBank/DDBJ databases">
        <title>Large-scale bioinformatics analysis of Bacillus genomes uncovers conserved roles of natural products in bacterial physiology.</title>
        <authorList>
            <consortium name="Agbiome Team Llc"/>
            <person name="Bleich R.M."/>
            <person name="Kirk G.J."/>
            <person name="Santa Maria K.C."/>
            <person name="Allen S.E."/>
            <person name="Farag S."/>
            <person name="Shank E.A."/>
            <person name="Bowers A."/>
        </authorList>
    </citation>
    <scope>NUCLEOTIDE SEQUENCE [LARGE SCALE GENOMIC DNA]</scope>
    <source>
        <strain evidence="2 3">AFS015413</strain>
    </source>
</reference>
<organism evidence="2 3">
    <name type="scientific">Bacillus thuringiensis</name>
    <dbReference type="NCBI Taxonomy" id="1428"/>
    <lineage>
        <taxon>Bacteria</taxon>
        <taxon>Bacillati</taxon>
        <taxon>Bacillota</taxon>
        <taxon>Bacilli</taxon>
        <taxon>Bacillales</taxon>
        <taxon>Bacillaceae</taxon>
        <taxon>Bacillus</taxon>
        <taxon>Bacillus cereus group</taxon>
    </lineage>
</organism>
<name>A0A9X6VC45_BACTU</name>
<feature type="transmembrane region" description="Helical" evidence="1">
    <location>
        <begin position="18"/>
        <end position="37"/>
    </location>
</feature>
<keyword evidence="1" id="KW-0812">Transmembrane</keyword>
<dbReference type="RefSeq" id="WP_098368768.1">
    <property type="nucleotide sequence ID" value="NZ_JARSYC010000018.1"/>
</dbReference>
<gene>
    <name evidence="2" type="ORF">CN398_09155</name>
</gene>
<keyword evidence="1" id="KW-0472">Membrane</keyword>
<dbReference type="Proteomes" id="UP000220397">
    <property type="component" value="Unassembled WGS sequence"/>
</dbReference>
<dbReference type="EMBL" id="NTUS01000026">
    <property type="protein sequence ID" value="PFB07894.1"/>
    <property type="molecule type" value="Genomic_DNA"/>
</dbReference>
<evidence type="ECO:0000256" key="1">
    <source>
        <dbReference type="SAM" id="Phobius"/>
    </source>
</evidence>
<dbReference type="AlphaFoldDB" id="A0A9X6VC45"/>
<evidence type="ECO:0000313" key="2">
    <source>
        <dbReference type="EMBL" id="PFB07894.1"/>
    </source>
</evidence>
<evidence type="ECO:0000313" key="3">
    <source>
        <dbReference type="Proteomes" id="UP000220397"/>
    </source>
</evidence>
<keyword evidence="1" id="KW-1133">Transmembrane helix</keyword>
<protein>
    <submittedName>
        <fullName evidence="2">Uncharacterized protein</fullName>
    </submittedName>
</protein>
<sequence length="72" mass="8505">MIPFIHTVHHFISTQYPFLMWMIYAIATILLVLMIIDIDIKRITPNNKVRIVLIAGCVFFTLLLLLFVKEMR</sequence>
<accession>A0A9X6VC45</accession>
<feature type="transmembrane region" description="Helical" evidence="1">
    <location>
        <begin position="49"/>
        <end position="68"/>
    </location>
</feature>
<proteinExistence type="predicted"/>